<proteinExistence type="predicted"/>
<dbReference type="KEGG" id="afx:JZ786_20195"/>
<evidence type="ECO:0000313" key="2">
    <source>
        <dbReference type="Proteomes" id="UP000663505"/>
    </source>
</evidence>
<name>A0A9X7VXQ8_9BACL</name>
<reference evidence="1 2" key="1">
    <citation type="submission" date="2021-02" db="EMBL/GenBank/DDBJ databases">
        <title>Alicyclobacillus curvatus sp. nov. and Alicyclobacillus mengziensis sp. nov., two acidophilic bacteria isolated from acid mine drainage.</title>
        <authorList>
            <person name="Huang Y."/>
        </authorList>
    </citation>
    <scope>NUCLEOTIDE SEQUENCE [LARGE SCALE GENOMIC DNA]</scope>
    <source>
        <strain evidence="1 2">S30H14</strain>
    </source>
</reference>
<dbReference type="RefSeq" id="WP_206656099.1">
    <property type="nucleotide sequence ID" value="NZ_CP071182.1"/>
</dbReference>
<gene>
    <name evidence="1" type="ORF">JZ786_20195</name>
</gene>
<dbReference type="EMBL" id="CP071182">
    <property type="protein sequence ID" value="QSO46735.1"/>
    <property type="molecule type" value="Genomic_DNA"/>
</dbReference>
<sequence>MDLKQLVLDGNFSAGVRMLAELNDAEVRDTLLDLTRGVFSRTVSCAFAYLRKKQPIRIS</sequence>
<keyword evidence="2" id="KW-1185">Reference proteome</keyword>
<accession>A0A9X7VXQ8</accession>
<dbReference type="Proteomes" id="UP000663505">
    <property type="component" value="Chromosome"/>
</dbReference>
<evidence type="ECO:0000313" key="1">
    <source>
        <dbReference type="EMBL" id="QSO46735.1"/>
    </source>
</evidence>
<organism evidence="1 2">
    <name type="scientific">Alicyclobacillus mengziensis</name>
    <dbReference type="NCBI Taxonomy" id="2931921"/>
    <lineage>
        <taxon>Bacteria</taxon>
        <taxon>Bacillati</taxon>
        <taxon>Bacillota</taxon>
        <taxon>Bacilli</taxon>
        <taxon>Bacillales</taxon>
        <taxon>Alicyclobacillaceae</taxon>
        <taxon>Alicyclobacillus</taxon>
    </lineage>
</organism>
<protein>
    <submittedName>
        <fullName evidence="1">Uncharacterized protein</fullName>
    </submittedName>
</protein>
<dbReference type="AlphaFoldDB" id="A0A9X7VXQ8"/>